<dbReference type="GO" id="GO:0042937">
    <property type="term" value="F:tripeptide transmembrane transporter activity"/>
    <property type="evidence" value="ECO:0007669"/>
    <property type="project" value="InterPro"/>
</dbReference>
<keyword evidence="9" id="KW-1185">Reference proteome</keyword>
<dbReference type="InterPro" id="IPR044739">
    <property type="entry name" value="NRT1/PTR"/>
</dbReference>
<dbReference type="PANTHER" id="PTHR11654">
    <property type="entry name" value="OLIGOPEPTIDE TRANSPORTER-RELATED"/>
    <property type="match status" value="1"/>
</dbReference>
<feature type="transmembrane region" description="Helical" evidence="7">
    <location>
        <begin position="254"/>
        <end position="277"/>
    </location>
</feature>
<protein>
    <submittedName>
        <fullName evidence="8">Uncharacterized protein</fullName>
    </submittedName>
</protein>
<dbReference type="AlphaFoldDB" id="A0AAV0HP41"/>
<feature type="transmembrane region" description="Helical" evidence="7">
    <location>
        <begin position="139"/>
        <end position="156"/>
    </location>
</feature>
<feature type="transmembrane region" description="Helical" evidence="7">
    <location>
        <begin position="110"/>
        <end position="127"/>
    </location>
</feature>
<evidence type="ECO:0000256" key="4">
    <source>
        <dbReference type="ARBA" id="ARBA00022989"/>
    </source>
</evidence>
<feature type="transmembrane region" description="Helical" evidence="7">
    <location>
        <begin position="1153"/>
        <end position="1177"/>
    </location>
</feature>
<dbReference type="GO" id="GO:0071916">
    <property type="term" value="F:dipeptide transmembrane transporter activity"/>
    <property type="evidence" value="ECO:0007669"/>
    <property type="project" value="InterPro"/>
</dbReference>
<dbReference type="GO" id="GO:0016020">
    <property type="term" value="C:membrane"/>
    <property type="evidence" value="ECO:0007669"/>
    <property type="project" value="UniProtKB-SubCell"/>
</dbReference>
<evidence type="ECO:0000313" key="9">
    <source>
        <dbReference type="Proteomes" id="UP001154282"/>
    </source>
</evidence>
<feature type="transmembrane region" description="Helical" evidence="7">
    <location>
        <begin position="947"/>
        <end position="965"/>
    </location>
</feature>
<feature type="transmembrane region" description="Helical" evidence="7">
    <location>
        <begin position="763"/>
        <end position="782"/>
    </location>
</feature>
<name>A0AAV0HP41_9ROSI</name>
<comment type="subcellular location">
    <subcellularLocation>
        <location evidence="1">Membrane</location>
        <topology evidence="1">Multi-pass membrane protein</topology>
    </subcellularLocation>
</comment>
<evidence type="ECO:0000256" key="3">
    <source>
        <dbReference type="ARBA" id="ARBA00022692"/>
    </source>
</evidence>
<sequence>MGSERKKKTAVNPERESHFVARRQSGGRTSSEDRELLLPSLPVGQFHRKDQIFEQNPMEKLEGTCSDKEGRQDYTRDGTLSLRGKPVLRSRTGGWKACSFFLGYEVFERMAFYGIASNLVIYLSVKLHEGTVKSSNNVTTWTGSVWMFPILGGYIADAHLGRYWTFVIAAALYLLGMSLLTLVVSVPGLRPPSCGNGISETQCEQSVSSFQKGIFYFALYTVALGAGGTKPNISTMGADQFDDSDPKERHYKISFFNWWFFGSFFGALISNSLLIYVQDNVGWTLGYGLPTLGLAVSISLFLIGTRFYRHKSIAGSPITKMSQVIVAAVRKWRIPVPDDPKQLYEFAPESHYYRLDHTATSLRSLSCNTCRFLDKAAVMTGSSSPWMLCPVTQVEETKQMIKMLPVMAITIIPNTIIAQMNTLFIKQGTTLNRSVGPDFEIPPACLSAFVTIFMLVSLITYDRWFVPWLEQYTKNPRGITLLKRMAIGFVLHLVIMVTACLVERKRLSVAREHHKLGQHDQVPLSIFILLPQFALVGIADCFLEPAKLEFFYDQAPEGMKSLGATYFSTGLGLGQFFSSFLLATVSDITKKAGHSGWILDNLNISHLDYYYAFLGLLGLLNFLEPVGAVVLLKLPALHCKNQLFNFGFAVVGYEVFERMAFYGIAANLVIYLRHKLHEGTVESSNHVTNWVGTVWMLPILGAYVADARLGRYWTFIIASGIYLMGMTLLTMAVSVPGLKPPSCGGNVKEDECPLRASAVQKGVYYTALYIIAVGTGGTKPNISTIGADQFDEFEPKEKKSKLSFFNWWMFSIFFGTLFSNTFLVYIQDNVNWSIGYAIPTVGLAISIAVFLTGTPFYRHRLPAGSPFTKMAQVFVAALRKRNTTVPNDSTELHELRLDEYSRAGNFPVHHTTPLSFLDKAAVKDKSSSPWMVCPVTQVEETKQMIQLLPIFTATIVPSIVIAQIHTLFIQQGTTLDRKVGPNFSIPPACLTVFVTLSMLISLAAYDRILVPAARRYTGNPRGISILQRMGIGLFLQTITVAVASLAETRRLNVIAQHNITGKQDTVPLTIFVLLPQFVLMGIADAFVEVARIEFFYDQAPQGMKSLGTSYFTTGLGIGYFMSSVFLRTVAGVSSRHARRGWILDNLNLSHLDYYYALLVILSVVNLLYFLLVSKLYVYNAAIRSNKKEEEVDDDDDASEEESLQCK</sequence>
<dbReference type="Proteomes" id="UP001154282">
    <property type="component" value="Unassembled WGS sequence"/>
</dbReference>
<feature type="transmembrane region" description="Helical" evidence="7">
    <location>
        <begin position="481"/>
        <end position="502"/>
    </location>
</feature>
<feature type="transmembrane region" description="Helical" evidence="7">
    <location>
        <begin position="832"/>
        <end position="851"/>
    </location>
</feature>
<feature type="transmembrane region" description="Helical" evidence="7">
    <location>
        <begin position="644"/>
        <end position="672"/>
    </location>
</feature>
<feature type="transmembrane region" description="Helical" evidence="7">
    <location>
        <begin position="1108"/>
        <end position="1133"/>
    </location>
</feature>
<dbReference type="InterPro" id="IPR036259">
    <property type="entry name" value="MFS_trans_sf"/>
</dbReference>
<evidence type="ECO:0000256" key="1">
    <source>
        <dbReference type="ARBA" id="ARBA00004141"/>
    </source>
</evidence>
<feature type="transmembrane region" description="Helical" evidence="7">
    <location>
        <begin position="564"/>
        <end position="589"/>
    </location>
</feature>
<evidence type="ECO:0000256" key="6">
    <source>
        <dbReference type="SAM" id="MobiDB-lite"/>
    </source>
</evidence>
<dbReference type="Pfam" id="PF00854">
    <property type="entry name" value="PTR2"/>
    <property type="match status" value="2"/>
</dbReference>
<organism evidence="8 9">
    <name type="scientific">Linum tenue</name>
    <dbReference type="NCBI Taxonomy" id="586396"/>
    <lineage>
        <taxon>Eukaryota</taxon>
        <taxon>Viridiplantae</taxon>
        <taxon>Streptophyta</taxon>
        <taxon>Embryophyta</taxon>
        <taxon>Tracheophyta</taxon>
        <taxon>Spermatophyta</taxon>
        <taxon>Magnoliopsida</taxon>
        <taxon>eudicotyledons</taxon>
        <taxon>Gunneridae</taxon>
        <taxon>Pentapetalae</taxon>
        <taxon>rosids</taxon>
        <taxon>fabids</taxon>
        <taxon>Malpighiales</taxon>
        <taxon>Linaceae</taxon>
        <taxon>Linum</taxon>
    </lineage>
</organism>
<keyword evidence="4 7" id="KW-1133">Transmembrane helix</keyword>
<feature type="region of interest" description="Disordered" evidence="6">
    <location>
        <begin position="1"/>
        <end position="34"/>
    </location>
</feature>
<evidence type="ECO:0000256" key="2">
    <source>
        <dbReference type="ARBA" id="ARBA00005982"/>
    </source>
</evidence>
<feature type="transmembrane region" description="Helical" evidence="7">
    <location>
        <begin position="803"/>
        <end position="826"/>
    </location>
</feature>
<dbReference type="Gene3D" id="1.20.1250.20">
    <property type="entry name" value="MFS general substrate transporter like domains"/>
    <property type="match status" value="2"/>
</dbReference>
<dbReference type="InterPro" id="IPR000109">
    <property type="entry name" value="POT_fam"/>
</dbReference>
<feature type="transmembrane region" description="Helical" evidence="7">
    <location>
        <begin position="687"/>
        <end position="705"/>
    </location>
</feature>
<feature type="transmembrane region" description="Helical" evidence="7">
    <location>
        <begin position="609"/>
        <end position="632"/>
    </location>
</feature>
<accession>A0AAV0HP41</accession>
<feature type="transmembrane region" description="Helical" evidence="7">
    <location>
        <begin position="163"/>
        <end position="183"/>
    </location>
</feature>
<keyword evidence="5 7" id="KW-0472">Membrane</keyword>
<dbReference type="SUPFAM" id="SSF103473">
    <property type="entry name" value="MFS general substrate transporter"/>
    <property type="match status" value="2"/>
</dbReference>
<evidence type="ECO:0000256" key="5">
    <source>
        <dbReference type="ARBA" id="ARBA00023136"/>
    </source>
</evidence>
<proteinExistence type="inferred from homology"/>
<feature type="transmembrane region" description="Helical" evidence="7">
    <location>
        <begin position="441"/>
        <end position="461"/>
    </location>
</feature>
<evidence type="ECO:0000256" key="7">
    <source>
        <dbReference type="SAM" id="Phobius"/>
    </source>
</evidence>
<feature type="transmembrane region" description="Helical" evidence="7">
    <location>
        <begin position="712"/>
        <end position="732"/>
    </location>
</feature>
<gene>
    <name evidence="8" type="ORF">LITE_LOCUS4933</name>
</gene>
<feature type="transmembrane region" description="Helical" evidence="7">
    <location>
        <begin position="1025"/>
        <end position="1046"/>
    </location>
</feature>
<comment type="caution">
    <text evidence="8">The sequence shown here is derived from an EMBL/GenBank/DDBJ whole genome shotgun (WGS) entry which is preliminary data.</text>
</comment>
<feature type="transmembrane region" description="Helical" evidence="7">
    <location>
        <begin position="283"/>
        <end position="303"/>
    </location>
</feature>
<reference evidence="8" key="1">
    <citation type="submission" date="2022-08" db="EMBL/GenBank/DDBJ databases">
        <authorList>
            <person name="Gutierrez-Valencia J."/>
        </authorList>
    </citation>
    <scope>NUCLEOTIDE SEQUENCE</scope>
</reference>
<keyword evidence="3 7" id="KW-0812">Transmembrane</keyword>
<feature type="transmembrane region" description="Helical" evidence="7">
    <location>
        <begin position="522"/>
        <end position="543"/>
    </location>
</feature>
<feature type="transmembrane region" description="Helical" evidence="7">
    <location>
        <begin position="1066"/>
        <end position="1087"/>
    </location>
</feature>
<dbReference type="EMBL" id="CAMGYJ010000002">
    <property type="protein sequence ID" value="CAI0385835.1"/>
    <property type="molecule type" value="Genomic_DNA"/>
</dbReference>
<feature type="transmembrane region" description="Helical" evidence="7">
    <location>
        <begin position="985"/>
        <end position="1005"/>
    </location>
</feature>
<feature type="region of interest" description="Disordered" evidence="6">
    <location>
        <begin position="1186"/>
        <end position="1206"/>
    </location>
</feature>
<comment type="similarity">
    <text evidence="2">Belongs to the major facilitator superfamily. Proton-dependent oligopeptide transporter (POT/PTR) (TC 2.A.17) family.</text>
</comment>
<dbReference type="CDD" id="cd17417">
    <property type="entry name" value="MFS_NPF5"/>
    <property type="match status" value="1"/>
</dbReference>
<evidence type="ECO:0000313" key="8">
    <source>
        <dbReference type="EMBL" id="CAI0385835.1"/>
    </source>
</evidence>
<feature type="transmembrane region" description="Helical" evidence="7">
    <location>
        <begin position="214"/>
        <end position="233"/>
    </location>
</feature>
<feature type="compositionally biased region" description="Acidic residues" evidence="6">
    <location>
        <begin position="1190"/>
        <end position="1206"/>
    </location>
</feature>
<feature type="transmembrane region" description="Helical" evidence="7">
    <location>
        <begin position="403"/>
        <end position="421"/>
    </location>
</feature>